<dbReference type="InterPro" id="IPR011856">
    <property type="entry name" value="tRNA_endonuc-like_dom_sf"/>
</dbReference>
<gene>
    <name evidence="1" type="ORF">GXP67_01310</name>
</gene>
<dbReference type="GO" id="GO:0003676">
    <property type="term" value="F:nucleic acid binding"/>
    <property type="evidence" value="ECO:0007669"/>
    <property type="project" value="InterPro"/>
</dbReference>
<dbReference type="AlphaFoldDB" id="A0A6C0GBZ0"/>
<dbReference type="RefSeq" id="WP_162441495.1">
    <property type="nucleotide sequence ID" value="NZ_CP048222.1"/>
</dbReference>
<dbReference type="SUPFAM" id="SSF52980">
    <property type="entry name" value="Restriction endonuclease-like"/>
    <property type="match status" value="1"/>
</dbReference>
<protein>
    <submittedName>
        <fullName evidence="1">ATP-binding protein</fullName>
    </submittedName>
</protein>
<reference evidence="1 2" key="1">
    <citation type="submission" date="2020-01" db="EMBL/GenBank/DDBJ databases">
        <authorList>
            <person name="Kim M.K."/>
        </authorList>
    </citation>
    <scope>NUCLEOTIDE SEQUENCE [LARGE SCALE GENOMIC DNA]</scope>
    <source>
        <strain evidence="1 2">172606-1</strain>
    </source>
</reference>
<dbReference type="Proteomes" id="UP000480178">
    <property type="component" value="Chromosome"/>
</dbReference>
<proteinExistence type="predicted"/>
<dbReference type="KEGG" id="rhoz:GXP67_01310"/>
<organism evidence="1 2">
    <name type="scientific">Rhodocytophaga rosea</name>
    <dbReference type="NCBI Taxonomy" id="2704465"/>
    <lineage>
        <taxon>Bacteria</taxon>
        <taxon>Pseudomonadati</taxon>
        <taxon>Bacteroidota</taxon>
        <taxon>Cytophagia</taxon>
        <taxon>Cytophagales</taxon>
        <taxon>Rhodocytophagaceae</taxon>
        <taxon>Rhodocytophaga</taxon>
    </lineage>
</organism>
<evidence type="ECO:0000313" key="1">
    <source>
        <dbReference type="EMBL" id="QHT65408.1"/>
    </source>
</evidence>
<keyword evidence="1" id="KW-0067">ATP-binding</keyword>
<accession>A0A6C0GBZ0</accession>
<dbReference type="Gene3D" id="3.40.1350.10">
    <property type="match status" value="1"/>
</dbReference>
<dbReference type="GO" id="GO:0005524">
    <property type="term" value="F:ATP binding"/>
    <property type="evidence" value="ECO:0007669"/>
    <property type="project" value="UniProtKB-KW"/>
</dbReference>
<name>A0A6C0GBZ0_9BACT</name>
<sequence length="141" mass="16118">MAEISNNNTGLSGEYFVAAELYRRGWSVGMTIGNAKAVDLFAEKDNRKIAIQVKSIYKKKNVGWPIMKTCIKDDCLYIFVNLNADKMESPDYYICTSTEVKNNMKQYSTRGIITLSALNQEQFKGNWKKLELTKDLHANFI</sequence>
<evidence type="ECO:0000313" key="2">
    <source>
        <dbReference type="Proteomes" id="UP000480178"/>
    </source>
</evidence>
<keyword evidence="1" id="KW-0547">Nucleotide-binding</keyword>
<dbReference type="InterPro" id="IPR011335">
    <property type="entry name" value="Restrct_endonuc-II-like"/>
</dbReference>
<keyword evidence="2" id="KW-1185">Reference proteome</keyword>
<dbReference type="EMBL" id="CP048222">
    <property type="protein sequence ID" value="QHT65408.1"/>
    <property type="molecule type" value="Genomic_DNA"/>
</dbReference>